<organism evidence="2 3">
    <name type="scientific">Gymnopus androsaceus JB14</name>
    <dbReference type="NCBI Taxonomy" id="1447944"/>
    <lineage>
        <taxon>Eukaryota</taxon>
        <taxon>Fungi</taxon>
        <taxon>Dikarya</taxon>
        <taxon>Basidiomycota</taxon>
        <taxon>Agaricomycotina</taxon>
        <taxon>Agaricomycetes</taxon>
        <taxon>Agaricomycetidae</taxon>
        <taxon>Agaricales</taxon>
        <taxon>Marasmiineae</taxon>
        <taxon>Omphalotaceae</taxon>
        <taxon>Gymnopus</taxon>
    </lineage>
</organism>
<evidence type="ECO:0000313" key="3">
    <source>
        <dbReference type="Proteomes" id="UP000799118"/>
    </source>
</evidence>
<name>A0A6A4IM07_9AGAR</name>
<proteinExistence type="predicted"/>
<accession>A0A6A4IM07</accession>
<reference evidence="2" key="1">
    <citation type="journal article" date="2019" name="Environ. Microbiol.">
        <title>Fungal ecological strategies reflected in gene transcription - a case study of two litter decomposers.</title>
        <authorList>
            <person name="Barbi F."/>
            <person name="Kohler A."/>
            <person name="Barry K."/>
            <person name="Baskaran P."/>
            <person name="Daum C."/>
            <person name="Fauchery L."/>
            <person name="Ihrmark K."/>
            <person name="Kuo A."/>
            <person name="LaButti K."/>
            <person name="Lipzen A."/>
            <person name="Morin E."/>
            <person name="Grigoriev I.V."/>
            <person name="Henrissat B."/>
            <person name="Lindahl B."/>
            <person name="Martin F."/>
        </authorList>
    </citation>
    <scope>NUCLEOTIDE SEQUENCE</scope>
    <source>
        <strain evidence="2">JB14</strain>
    </source>
</reference>
<feature type="compositionally biased region" description="Basic and acidic residues" evidence="1">
    <location>
        <begin position="60"/>
        <end position="73"/>
    </location>
</feature>
<dbReference type="EMBL" id="ML769385">
    <property type="protein sequence ID" value="KAE9410573.1"/>
    <property type="molecule type" value="Genomic_DNA"/>
</dbReference>
<dbReference type="AlphaFoldDB" id="A0A6A4IM07"/>
<sequence>MLRILGFRSVPLHGELSQSQRLGRSVISKQRRRSRRFIKIYNLDSCNDDEAIGQFLHQSQTRDDDLDDKRENLENLSTEDPARNSVMKSYPTRFRSMLAFTENFYPLKPSDIL</sequence>
<dbReference type="Proteomes" id="UP000799118">
    <property type="component" value="Unassembled WGS sequence"/>
</dbReference>
<evidence type="ECO:0000256" key="1">
    <source>
        <dbReference type="SAM" id="MobiDB-lite"/>
    </source>
</evidence>
<feature type="region of interest" description="Disordered" evidence="1">
    <location>
        <begin position="58"/>
        <end position="84"/>
    </location>
</feature>
<protein>
    <submittedName>
        <fullName evidence="2">Uncharacterized protein</fullName>
    </submittedName>
</protein>
<keyword evidence="3" id="KW-1185">Reference proteome</keyword>
<gene>
    <name evidence="2" type="ORF">BT96DRAFT_382578</name>
</gene>
<evidence type="ECO:0000313" key="2">
    <source>
        <dbReference type="EMBL" id="KAE9410573.1"/>
    </source>
</evidence>